<proteinExistence type="predicted"/>
<protein>
    <submittedName>
        <fullName evidence="2">DUF5079 family protein</fullName>
    </submittedName>
</protein>
<evidence type="ECO:0000313" key="2">
    <source>
        <dbReference type="EMBL" id="MDO6572879.1"/>
    </source>
</evidence>
<feature type="transmembrane region" description="Helical" evidence="1">
    <location>
        <begin position="12"/>
        <end position="30"/>
    </location>
</feature>
<keyword evidence="1" id="KW-0812">Transmembrane</keyword>
<accession>A0AAW7YMX0</accession>
<feature type="transmembrane region" description="Helical" evidence="1">
    <location>
        <begin position="76"/>
        <end position="98"/>
    </location>
</feature>
<gene>
    <name evidence="2" type="ORF">Q4528_01775</name>
</gene>
<comment type="caution">
    <text evidence="2">The sequence shown here is derived from an EMBL/GenBank/DDBJ whole genome shotgun (WGS) entry which is preliminary data.</text>
</comment>
<feature type="transmembrane region" description="Helical" evidence="1">
    <location>
        <begin position="110"/>
        <end position="132"/>
    </location>
</feature>
<feature type="transmembrane region" description="Helical" evidence="1">
    <location>
        <begin position="144"/>
        <end position="163"/>
    </location>
</feature>
<organism evidence="2 3">
    <name type="scientific">Staphylococcus pasteuri_A</name>
    <dbReference type="NCBI Taxonomy" id="3062664"/>
    <lineage>
        <taxon>Bacteria</taxon>
        <taxon>Bacillati</taxon>
        <taxon>Bacillota</taxon>
        <taxon>Bacilli</taxon>
        <taxon>Bacillales</taxon>
        <taxon>Staphylococcaceae</taxon>
        <taxon>Staphylococcus</taxon>
    </lineage>
</organism>
<keyword evidence="1" id="KW-0472">Membrane</keyword>
<evidence type="ECO:0000313" key="3">
    <source>
        <dbReference type="Proteomes" id="UP001170310"/>
    </source>
</evidence>
<keyword evidence="1" id="KW-1133">Transmembrane helix</keyword>
<sequence>MEESLNRLRKPAIQFLNIFSLIFIFFSCLQYKFDLTIENTPIYLIITTIIAIIVNIIGLLQFLEKKMTQPVKRAKRYLIINILSVYIVYMTFYNMYFFVAAEHHYYLDNYWYFGIMTLLFCSTTHILSVLLMRFSPNWLKGNKVIAIIILKGLASLIYIQKIVEYFIIPNIAESHFIFLLSLLFIFACNFMVTSFYMLYGEVYNEVNDS</sequence>
<dbReference type="Pfam" id="PF16882">
    <property type="entry name" value="DUF5079"/>
    <property type="match status" value="1"/>
</dbReference>
<dbReference type="RefSeq" id="WP_046467211.1">
    <property type="nucleotide sequence ID" value="NZ_JAUOQO010000001.1"/>
</dbReference>
<dbReference type="EMBL" id="JAUOQO010000001">
    <property type="protein sequence ID" value="MDO6572879.1"/>
    <property type="molecule type" value="Genomic_DNA"/>
</dbReference>
<name>A0AAW7YMX0_9STAP</name>
<dbReference type="PROSITE" id="PS51257">
    <property type="entry name" value="PROKAR_LIPOPROTEIN"/>
    <property type="match status" value="1"/>
</dbReference>
<reference evidence="2" key="1">
    <citation type="submission" date="2023-07" db="EMBL/GenBank/DDBJ databases">
        <title>Genome content predicts the carbon catabolic preferences of heterotrophic bacteria.</title>
        <authorList>
            <person name="Gralka M."/>
        </authorList>
    </citation>
    <scope>NUCLEOTIDE SEQUENCE</scope>
    <source>
        <strain evidence="2">E2R20</strain>
    </source>
</reference>
<feature type="transmembrane region" description="Helical" evidence="1">
    <location>
        <begin position="175"/>
        <end position="199"/>
    </location>
</feature>
<dbReference type="Proteomes" id="UP001170310">
    <property type="component" value="Unassembled WGS sequence"/>
</dbReference>
<dbReference type="AlphaFoldDB" id="A0AAW7YMX0"/>
<evidence type="ECO:0000256" key="1">
    <source>
        <dbReference type="SAM" id="Phobius"/>
    </source>
</evidence>
<keyword evidence="3" id="KW-1185">Reference proteome</keyword>
<feature type="transmembrane region" description="Helical" evidence="1">
    <location>
        <begin position="42"/>
        <end position="64"/>
    </location>
</feature>
<dbReference type="InterPro" id="IPR031690">
    <property type="entry name" value="DUF5079"/>
</dbReference>